<keyword evidence="3" id="KW-0808">Transferase</keyword>
<name>A0A0N0CEQ8_9FLAO</name>
<dbReference type="EMBL" id="FNUE01000001">
    <property type="protein sequence ID" value="SEE26966.1"/>
    <property type="molecule type" value="Genomic_DNA"/>
</dbReference>
<dbReference type="RefSeq" id="WP_053973015.1">
    <property type="nucleotide sequence ID" value="NZ_FNUE01000001.1"/>
</dbReference>
<keyword evidence="1" id="KW-0663">Pyridoxal phosphate</keyword>
<dbReference type="PANTHER" id="PTHR43586:SF15">
    <property type="entry name" value="BLR3095 PROTEIN"/>
    <property type="match status" value="1"/>
</dbReference>
<feature type="domain" description="Aminotransferase class V" evidence="2">
    <location>
        <begin position="60"/>
        <end position="356"/>
    </location>
</feature>
<dbReference type="PATRIC" id="fig|1300348.6.peg.308"/>
<dbReference type="AlphaFoldDB" id="A0A0N0CEQ8"/>
<dbReference type="OrthoDB" id="513408at2"/>
<dbReference type="Gene3D" id="3.40.640.10">
    <property type="entry name" value="Type I PLP-dependent aspartate aminotransferase-like (Major domain)"/>
    <property type="match status" value="1"/>
</dbReference>
<evidence type="ECO:0000259" key="2">
    <source>
        <dbReference type="Pfam" id="PF00266"/>
    </source>
</evidence>
<evidence type="ECO:0000313" key="5">
    <source>
        <dbReference type="Proteomes" id="UP000037716"/>
    </source>
</evidence>
<dbReference type="PANTHER" id="PTHR43586">
    <property type="entry name" value="CYSTEINE DESULFURASE"/>
    <property type="match status" value="1"/>
</dbReference>
<dbReference type="Pfam" id="PF00266">
    <property type="entry name" value="Aminotran_5"/>
    <property type="match status" value="1"/>
</dbReference>
<comment type="caution">
    <text evidence="3">The sequence shown here is derived from an EMBL/GenBank/DDBJ whole genome shotgun (WGS) entry which is preliminary data.</text>
</comment>
<keyword evidence="3" id="KW-0032">Aminotransferase</keyword>
<sequence>MSLTNQSHLFSLPKEITYLNIASQSPSFKAIEEAGLAGVLEKSHPYKITTDSYFEPVITLKKLFAKLINVDDYNRIANIPSASYGLATVANNIHLNKGDEILLVDSQFPSNYYVWEKLAKKFDAKLTIVAMPETYENRGKNWNKAILDSISEKTAVVALGNIHWANGTLFDLKSIRNKTNSVDALLIIDGSQSIGALPFSVKEIQPDALICAGYKWLFGPYGCALAYFGSYFDDGKPLEENWSNRLNSHKMADLTNYENSYKPLANRYSVGEHASFIHVKMQIAGLQQVLEWTPKAIQNYCKKITNEAVITLKGIGCFVEDEAYRSHHLFGVELPKELNVNELKAKLKEENIYISFRGNYIRLSCHLYNSKADFKKLTNCILACLQNG</sequence>
<accession>A0A0N0CEQ8</accession>
<protein>
    <submittedName>
        <fullName evidence="3">Aminotransferase class-V</fullName>
    </submittedName>
    <submittedName>
        <fullName evidence="4">Selenocysteine lyase/Cysteine desulfurase</fullName>
    </submittedName>
</protein>
<keyword evidence="6" id="KW-1185">Reference proteome</keyword>
<dbReference type="Proteomes" id="UP000183071">
    <property type="component" value="Unassembled WGS sequence"/>
</dbReference>
<dbReference type="GO" id="GO:0016829">
    <property type="term" value="F:lyase activity"/>
    <property type="evidence" value="ECO:0007669"/>
    <property type="project" value="UniProtKB-KW"/>
</dbReference>
<dbReference type="InterPro" id="IPR015421">
    <property type="entry name" value="PyrdxlP-dep_Trfase_major"/>
</dbReference>
<dbReference type="GO" id="GO:0008483">
    <property type="term" value="F:transaminase activity"/>
    <property type="evidence" value="ECO:0007669"/>
    <property type="project" value="UniProtKB-KW"/>
</dbReference>
<reference evidence="4 6" key="2">
    <citation type="submission" date="2016-10" db="EMBL/GenBank/DDBJ databases">
        <authorList>
            <person name="Varghese N."/>
            <person name="Submissions S."/>
        </authorList>
    </citation>
    <scope>NUCLEOTIDE SEQUENCE [LARGE SCALE GENOMIC DNA]</scope>
    <source>
        <strain evidence="4 6">DSW-5</strain>
    </source>
</reference>
<dbReference type="Proteomes" id="UP000037716">
    <property type="component" value="Unassembled WGS sequence"/>
</dbReference>
<reference evidence="3 5" key="1">
    <citation type="submission" date="2015-07" db="EMBL/GenBank/DDBJ databases">
        <title>Genome of Polaribacter dokdonenesis DSW-5, isolated from seawater off Dokdo in Korea.</title>
        <authorList>
            <person name="Yoon K."/>
            <person name="Song J.Y."/>
            <person name="Kim J.F."/>
        </authorList>
    </citation>
    <scope>NUCLEOTIDE SEQUENCE [LARGE SCALE GENOMIC DNA]</scope>
    <source>
        <strain evidence="3 5">DSW-5</strain>
    </source>
</reference>
<gene>
    <name evidence="3" type="ORF">I602_307</name>
    <name evidence="4" type="ORF">SAMN05444353_1478</name>
</gene>
<dbReference type="EMBL" id="LGBR01000001">
    <property type="protein sequence ID" value="KOY50747.1"/>
    <property type="molecule type" value="Genomic_DNA"/>
</dbReference>
<keyword evidence="4" id="KW-0456">Lyase</keyword>
<evidence type="ECO:0000313" key="3">
    <source>
        <dbReference type="EMBL" id="KOY50747.1"/>
    </source>
</evidence>
<dbReference type="STRING" id="1300348.I602_307"/>
<dbReference type="SUPFAM" id="SSF53383">
    <property type="entry name" value="PLP-dependent transferases"/>
    <property type="match status" value="1"/>
</dbReference>
<dbReference type="InterPro" id="IPR000192">
    <property type="entry name" value="Aminotrans_V_dom"/>
</dbReference>
<proteinExistence type="predicted"/>
<organism evidence="3 5">
    <name type="scientific">Polaribacter dokdonensis DSW-5</name>
    <dbReference type="NCBI Taxonomy" id="1300348"/>
    <lineage>
        <taxon>Bacteria</taxon>
        <taxon>Pseudomonadati</taxon>
        <taxon>Bacteroidota</taxon>
        <taxon>Flavobacteriia</taxon>
        <taxon>Flavobacteriales</taxon>
        <taxon>Flavobacteriaceae</taxon>
    </lineage>
</organism>
<evidence type="ECO:0000313" key="4">
    <source>
        <dbReference type="EMBL" id="SEE26966.1"/>
    </source>
</evidence>
<dbReference type="InterPro" id="IPR015422">
    <property type="entry name" value="PyrdxlP-dep_Trfase_small"/>
</dbReference>
<dbReference type="Gene3D" id="3.90.1150.10">
    <property type="entry name" value="Aspartate Aminotransferase, domain 1"/>
    <property type="match status" value="1"/>
</dbReference>
<dbReference type="InterPro" id="IPR015424">
    <property type="entry name" value="PyrdxlP-dep_Trfase"/>
</dbReference>
<evidence type="ECO:0000256" key="1">
    <source>
        <dbReference type="ARBA" id="ARBA00022898"/>
    </source>
</evidence>
<evidence type="ECO:0000313" key="6">
    <source>
        <dbReference type="Proteomes" id="UP000183071"/>
    </source>
</evidence>